<dbReference type="AlphaFoldDB" id="A0A235CN10"/>
<dbReference type="RefSeq" id="WP_094277248.1">
    <property type="nucleotide sequence ID" value="NZ_NQJF01000003.1"/>
</dbReference>
<dbReference type="GO" id="GO:0004519">
    <property type="term" value="F:endonuclease activity"/>
    <property type="evidence" value="ECO:0007669"/>
    <property type="project" value="UniProtKB-KW"/>
</dbReference>
<keyword evidence="1" id="KW-0255">Endonuclease</keyword>
<keyword evidence="4" id="KW-1185">Reference proteome</keyword>
<organism evidence="1 3">
    <name type="scientific">Oceanimonas baumannii</name>
    <dbReference type="NCBI Taxonomy" id="129578"/>
    <lineage>
        <taxon>Bacteria</taxon>
        <taxon>Pseudomonadati</taxon>
        <taxon>Pseudomonadota</taxon>
        <taxon>Gammaproteobacteria</taxon>
        <taxon>Aeromonadales</taxon>
        <taxon>Aeromonadaceae</taxon>
        <taxon>Oceanimonas</taxon>
    </lineage>
</organism>
<comment type="caution">
    <text evidence="1">The sequence shown here is derived from an EMBL/GenBank/DDBJ whole genome shotgun (WGS) entry which is preliminary data.</text>
</comment>
<evidence type="ECO:0000313" key="2">
    <source>
        <dbReference type="EMBL" id="TDW61390.1"/>
    </source>
</evidence>
<name>A0A235CN10_9GAMM</name>
<keyword evidence="1" id="KW-0540">Nuclease</keyword>
<reference evidence="2 4" key="2">
    <citation type="submission" date="2019-03" db="EMBL/GenBank/DDBJ databases">
        <title>Genomic Encyclopedia of Archaeal and Bacterial Type Strains, Phase II (KMG-II): from individual species to whole genera.</title>
        <authorList>
            <person name="Goeker M."/>
        </authorList>
    </citation>
    <scope>NUCLEOTIDE SEQUENCE [LARGE SCALE GENOMIC DNA]</scope>
    <source>
        <strain evidence="2 4">DSM 15594</strain>
    </source>
</reference>
<dbReference type="Proteomes" id="UP000243640">
    <property type="component" value="Unassembled WGS sequence"/>
</dbReference>
<dbReference type="Proteomes" id="UP000295058">
    <property type="component" value="Unassembled WGS sequence"/>
</dbReference>
<evidence type="ECO:0000313" key="1">
    <source>
        <dbReference type="EMBL" id="OYD25417.1"/>
    </source>
</evidence>
<protein>
    <submittedName>
        <fullName evidence="2">5-methylcytosine-specific restriction protein A</fullName>
    </submittedName>
    <submittedName>
        <fullName evidence="1">Restriction endonuclease</fullName>
    </submittedName>
</protein>
<keyword evidence="1" id="KW-0378">Hydrolase</keyword>
<accession>A0A235CN10</accession>
<reference evidence="1 3" key="1">
    <citation type="submission" date="2017-08" db="EMBL/GenBank/DDBJ databases">
        <title>Draft Genome Sequence of the Marine Bacterium Oceanimonas baumannii ATCC 700832.</title>
        <authorList>
            <person name="Mcclelland W.D."/>
            <person name="Brennan M.A."/>
            <person name="Trachtenberg A.M."/>
            <person name="Maclea K.S."/>
        </authorList>
    </citation>
    <scope>NUCLEOTIDE SEQUENCE [LARGE SCALE GENOMIC DNA]</scope>
    <source>
        <strain evidence="1 3">ATCC 700832</strain>
    </source>
</reference>
<proteinExistence type="predicted"/>
<evidence type="ECO:0000313" key="3">
    <source>
        <dbReference type="Proteomes" id="UP000243640"/>
    </source>
</evidence>
<dbReference type="EMBL" id="SODO01000002">
    <property type="protein sequence ID" value="TDW61390.1"/>
    <property type="molecule type" value="Genomic_DNA"/>
</dbReference>
<evidence type="ECO:0000313" key="4">
    <source>
        <dbReference type="Proteomes" id="UP000295058"/>
    </source>
</evidence>
<sequence length="301" mass="34665">MQLFFHDVGLKGANADFPKTVFGNVAVSDIVEHCPIHLQTEVENKLLAEFPDGWCNVWGVPDGAKSVIRQLKVDDVMLLIKTTGGDGDMPALCHVKGFWKEQLLELSNFLWGSSHFPYVFFFKTQHIDLTWTQFKKDVQYMPNFRPSGNVYRVKSERLDHFGGSDGYVCHLLQDTYSTGNVGRYELRENTPEQEYAEGERQVREASYFKRNAKLVKDAKAKFGFICQICDFDFESVYGKELGSGFIECHHKNPLHEKDNNYSSTLDDVCMVCSNCHRMLHRTKPAMKPEELKERLQKKPYN</sequence>
<dbReference type="OrthoDB" id="9802640at2"/>
<dbReference type="EMBL" id="NQJF01000003">
    <property type="protein sequence ID" value="OYD25417.1"/>
    <property type="molecule type" value="Genomic_DNA"/>
</dbReference>
<gene>
    <name evidence="1" type="ORF">B6S09_04145</name>
    <name evidence="2" type="ORF">LY04_00928</name>
</gene>